<proteinExistence type="predicted"/>
<feature type="transmembrane region" description="Helical" evidence="5">
    <location>
        <begin position="332"/>
        <end position="355"/>
    </location>
</feature>
<dbReference type="PANTHER" id="PTHR23501">
    <property type="entry name" value="MAJOR FACILITATOR SUPERFAMILY"/>
    <property type="match status" value="1"/>
</dbReference>
<keyword evidence="2 5" id="KW-0812">Transmembrane</keyword>
<sequence length="466" mass="50584">MTSDNHPKGPSIIPESGLELDGQATSTILPDAGNLSDEAPDASYYLSGWRLYTLALGWCYLPCLPGIGGCGVYSIVMVVIFEMVPPAKYTFYYTILTTMYAFSMTMGPIVGGAINNRSSWVWVFLLNVPLGVFCMLLVANSMPQHFPHRKRPCPRTRSIHRIDFVGASLLLAAMTIHITGLEEAANLHSWRSILVLLPLSLSGLLWIGFIVSQYYVTASTRKPEPVFPWRFFQNRVCMGLILNGFLSGAISTTCMIQIPIRSQAAVGMGALSAGVHLIPFTLAMEIGAILVATIIAKRRLPPVYLALVAGVLQLVGVVLLSEGSPNNPGYSAMYVIEVILGLGVGAVIAVTTLMMPYATEKRDLAVGTASIIPFRFLGGATALAIVTAVANIRLQEVMLGVLSPEETALVLMRPDTIRLLPTAVKDRVQGMFVNAFNLQMRVLVGFAVAQFPVTFLTWKKDQIMVD</sequence>
<reference evidence="6" key="1">
    <citation type="submission" date="2023-10" db="EMBL/GenBank/DDBJ databases">
        <authorList>
            <person name="Hackl T."/>
        </authorList>
    </citation>
    <scope>NUCLEOTIDE SEQUENCE</scope>
</reference>
<dbReference type="GO" id="GO:0005886">
    <property type="term" value="C:plasma membrane"/>
    <property type="evidence" value="ECO:0007669"/>
    <property type="project" value="TreeGrafter"/>
</dbReference>
<evidence type="ECO:0000256" key="5">
    <source>
        <dbReference type="SAM" id="Phobius"/>
    </source>
</evidence>
<dbReference type="PANTHER" id="PTHR23501:SF43">
    <property type="entry name" value="MULTIDRUG TRANSPORTER, PUTATIVE (AFU_ORTHOLOGUE AFUA_6G03040)-RELATED"/>
    <property type="match status" value="1"/>
</dbReference>
<feature type="transmembrane region" description="Helical" evidence="5">
    <location>
        <begin position="376"/>
        <end position="394"/>
    </location>
</feature>
<dbReference type="Gene3D" id="1.20.1250.20">
    <property type="entry name" value="MFS general substrate transporter like domains"/>
    <property type="match status" value="1"/>
</dbReference>
<keyword evidence="3 5" id="KW-1133">Transmembrane helix</keyword>
<evidence type="ECO:0000256" key="3">
    <source>
        <dbReference type="ARBA" id="ARBA00022989"/>
    </source>
</evidence>
<evidence type="ECO:0000256" key="4">
    <source>
        <dbReference type="ARBA" id="ARBA00023136"/>
    </source>
</evidence>
<feature type="transmembrane region" description="Helical" evidence="5">
    <location>
        <begin position="438"/>
        <end position="458"/>
    </location>
</feature>
<feature type="transmembrane region" description="Helical" evidence="5">
    <location>
        <begin position="303"/>
        <end position="320"/>
    </location>
</feature>
<name>A0AAI8YCK3_9PEZI</name>
<gene>
    <name evidence="6" type="ORF">KHLLAP_LOCUS2757</name>
</gene>
<protein>
    <submittedName>
        <fullName evidence="6">Uu.00g096830.m01.CDS01</fullName>
    </submittedName>
</protein>
<dbReference type="GO" id="GO:0022857">
    <property type="term" value="F:transmembrane transporter activity"/>
    <property type="evidence" value="ECO:0007669"/>
    <property type="project" value="InterPro"/>
</dbReference>
<comment type="subcellular location">
    <subcellularLocation>
        <location evidence="1">Membrane</location>
        <topology evidence="1">Multi-pass membrane protein</topology>
    </subcellularLocation>
</comment>
<evidence type="ECO:0000313" key="6">
    <source>
        <dbReference type="EMBL" id="CAJ2502289.1"/>
    </source>
</evidence>
<feature type="transmembrane region" description="Helical" evidence="5">
    <location>
        <begin position="193"/>
        <end position="216"/>
    </location>
</feature>
<dbReference type="AlphaFoldDB" id="A0AAI8YCK3"/>
<comment type="caution">
    <text evidence="6">The sequence shown here is derived from an EMBL/GenBank/DDBJ whole genome shotgun (WGS) entry which is preliminary data.</text>
</comment>
<keyword evidence="7" id="KW-1185">Reference proteome</keyword>
<dbReference type="InterPro" id="IPR036259">
    <property type="entry name" value="MFS_trans_sf"/>
</dbReference>
<keyword evidence="4 5" id="KW-0472">Membrane</keyword>
<feature type="transmembrane region" description="Helical" evidence="5">
    <location>
        <begin position="270"/>
        <end position="296"/>
    </location>
</feature>
<dbReference type="Proteomes" id="UP001295740">
    <property type="component" value="Unassembled WGS sequence"/>
</dbReference>
<feature type="transmembrane region" description="Helical" evidence="5">
    <location>
        <begin position="120"/>
        <end position="141"/>
    </location>
</feature>
<feature type="transmembrane region" description="Helical" evidence="5">
    <location>
        <begin position="91"/>
        <end position="114"/>
    </location>
</feature>
<evidence type="ECO:0000256" key="2">
    <source>
        <dbReference type="ARBA" id="ARBA00022692"/>
    </source>
</evidence>
<organism evidence="6 7">
    <name type="scientific">Anthostomella pinea</name>
    <dbReference type="NCBI Taxonomy" id="933095"/>
    <lineage>
        <taxon>Eukaryota</taxon>
        <taxon>Fungi</taxon>
        <taxon>Dikarya</taxon>
        <taxon>Ascomycota</taxon>
        <taxon>Pezizomycotina</taxon>
        <taxon>Sordariomycetes</taxon>
        <taxon>Xylariomycetidae</taxon>
        <taxon>Xylariales</taxon>
        <taxon>Xylariaceae</taxon>
        <taxon>Anthostomella</taxon>
    </lineage>
</organism>
<evidence type="ECO:0000313" key="7">
    <source>
        <dbReference type="Proteomes" id="UP001295740"/>
    </source>
</evidence>
<feature type="transmembrane region" description="Helical" evidence="5">
    <location>
        <begin position="236"/>
        <end position="258"/>
    </location>
</feature>
<dbReference type="Pfam" id="PF07690">
    <property type="entry name" value="MFS_1"/>
    <property type="match status" value="1"/>
</dbReference>
<evidence type="ECO:0000256" key="1">
    <source>
        <dbReference type="ARBA" id="ARBA00004141"/>
    </source>
</evidence>
<dbReference type="InterPro" id="IPR011701">
    <property type="entry name" value="MFS"/>
</dbReference>
<dbReference type="EMBL" id="CAUWAG010000004">
    <property type="protein sequence ID" value="CAJ2502289.1"/>
    <property type="molecule type" value="Genomic_DNA"/>
</dbReference>
<dbReference type="SUPFAM" id="SSF103473">
    <property type="entry name" value="MFS general substrate transporter"/>
    <property type="match status" value="1"/>
</dbReference>
<accession>A0AAI8YCK3</accession>
<feature type="transmembrane region" description="Helical" evidence="5">
    <location>
        <begin position="55"/>
        <end position="79"/>
    </location>
</feature>
<feature type="transmembrane region" description="Helical" evidence="5">
    <location>
        <begin position="162"/>
        <end position="181"/>
    </location>
</feature>